<gene>
    <name evidence="1" type="ORF">L6452_18249</name>
</gene>
<reference evidence="1 2" key="2">
    <citation type="journal article" date="2022" name="Mol. Ecol. Resour.">
        <title>The genomes of chicory, endive, great burdock and yacon provide insights into Asteraceae paleo-polyploidization history and plant inulin production.</title>
        <authorList>
            <person name="Fan W."/>
            <person name="Wang S."/>
            <person name="Wang H."/>
            <person name="Wang A."/>
            <person name="Jiang F."/>
            <person name="Liu H."/>
            <person name="Zhao H."/>
            <person name="Xu D."/>
            <person name="Zhang Y."/>
        </authorList>
    </citation>
    <scope>NUCLEOTIDE SEQUENCE [LARGE SCALE GENOMIC DNA]</scope>
    <source>
        <strain evidence="2">cv. Niubang</strain>
    </source>
</reference>
<organism evidence="1 2">
    <name type="scientific">Arctium lappa</name>
    <name type="common">Greater burdock</name>
    <name type="synonym">Lappa major</name>
    <dbReference type="NCBI Taxonomy" id="4217"/>
    <lineage>
        <taxon>Eukaryota</taxon>
        <taxon>Viridiplantae</taxon>
        <taxon>Streptophyta</taxon>
        <taxon>Embryophyta</taxon>
        <taxon>Tracheophyta</taxon>
        <taxon>Spermatophyta</taxon>
        <taxon>Magnoliopsida</taxon>
        <taxon>eudicotyledons</taxon>
        <taxon>Gunneridae</taxon>
        <taxon>Pentapetalae</taxon>
        <taxon>asterids</taxon>
        <taxon>campanulids</taxon>
        <taxon>Asterales</taxon>
        <taxon>Asteraceae</taxon>
        <taxon>Carduoideae</taxon>
        <taxon>Cardueae</taxon>
        <taxon>Arctiinae</taxon>
        <taxon>Arctium</taxon>
    </lineage>
</organism>
<dbReference type="EMBL" id="CM042051">
    <property type="protein sequence ID" value="KAI3729588.1"/>
    <property type="molecule type" value="Genomic_DNA"/>
</dbReference>
<comment type="caution">
    <text evidence="1">The sequence shown here is derived from an EMBL/GenBank/DDBJ whole genome shotgun (WGS) entry which is preliminary data.</text>
</comment>
<reference evidence="2" key="1">
    <citation type="journal article" date="2022" name="Mol. Ecol. Resour.">
        <title>The genomes of chicory, endive, great burdock and yacon provide insights into Asteraceae palaeo-polyploidization history and plant inulin production.</title>
        <authorList>
            <person name="Fan W."/>
            <person name="Wang S."/>
            <person name="Wang H."/>
            <person name="Wang A."/>
            <person name="Jiang F."/>
            <person name="Liu H."/>
            <person name="Zhao H."/>
            <person name="Xu D."/>
            <person name="Zhang Y."/>
        </authorList>
    </citation>
    <scope>NUCLEOTIDE SEQUENCE [LARGE SCALE GENOMIC DNA]</scope>
    <source>
        <strain evidence="2">cv. Niubang</strain>
    </source>
</reference>
<protein>
    <submittedName>
        <fullName evidence="1">Uncharacterized protein</fullName>
    </submittedName>
</protein>
<keyword evidence="2" id="KW-1185">Reference proteome</keyword>
<proteinExistence type="predicted"/>
<sequence length="135" mass="15234">MDVLLFLFRKQVDEIFKDYFQSSNPIDLSSSDLEFNDFVFDLETVLSPYDFGKGFVEDSVRVLDDSLPESRHENPVSSQGSENSGAAGSDADMNCPLPDFRYSIVDQKVKWVSTSNFVLKRKKESADGNSESRTI</sequence>
<accession>A0ACB9C5Z3</accession>
<dbReference type="Proteomes" id="UP001055879">
    <property type="component" value="Linkage Group LG05"/>
</dbReference>
<name>A0ACB9C5Z3_ARCLA</name>
<evidence type="ECO:0000313" key="2">
    <source>
        <dbReference type="Proteomes" id="UP001055879"/>
    </source>
</evidence>
<evidence type="ECO:0000313" key="1">
    <source>
        <dbReference type="EMBL" id="KAI3729588.1"/>
    </source>
</evidence>